<gene>
    <name evidence="5" type="ORF">Goshw_000296</name>
</gene>
<proteinExistence type="predicted"/>
<dbReference type="Pfam" id="PF12313">
    <property type="entry name" value="NPR1_like_C"/>
    <property type="match status" value="1"/>
</dbReference>
<evidence type="ECO:0000259" key="3">
    <source>
        <dbReference type="Pfam" id="PF14111"/>
    </source>
</evidence>
<dbReference type="GO" id="GO:0050832">
    <property type="term" value="P:defense response to fungus"/>
    <property type="evidence" value="ECO:0007669"/>
    <property type="project" value="TreeGrafter"/>
</dbReference>
<name>A0A7J9LCV9_GOSSC</name>
<dbReference type="Pfam" id="PF14392">
    <property type="entry name" value="zf-CCHC_4"/>
    <property type="match status" value="1"/>
</dbReference>
<dbReference type="InterPro" id="IPR025558">
    <property type="entry name" value="DUF4283"/>
</dbReference>
<dbReference type="InterPro" id="IPR044292">
    <property type="entry name" value="NPR"/>
</dbReference>
<evidence type="ECO:0000256" key="1">
    <source>
        <dbReference type="SAM" id="MobiDB-lite"/>
    </source>
</evidence>
<sequence>MAVETGRRYFPHCAEVLDKFLVDDMSDPSFFEDGSSEEQRVKKRRFTELKEELLEAFYKDKADQKKHNHRPVLSPSSSSSSSTTKLGSSTPYKPRRKVEEVWAAEEDVEEEVDHDYCLVGCFLTTRMVNFQAMKNTLVNVWHLIGGVVISDLDEKIFLFKFYHEVDIERVIKEDPWTFNNHLLIIHRLLENEDLMEGSFEKKEKLMIPSGKQFYAKFQYEKLTFFCFLCGRLGHSDNFCSLRIRSKGQELEFRWDVFLKVQDRRANISTSVWLREDYGSRLNGGRFGRKEQSE</sequence>
<organism evidence="5 6">
    <name type="scientific">Gossypium schwendimanii</name>
    <name type="common">Cotton</name>
    <dbReference type="NCBI Taxonomy" id="34291"/>
    <lineage>
        <taxon>Eukaryota</taxon>
        <taxon>Viridiplantae</taxon>
        <taxon>Streptophyta</taxon>
        <taxon>Embryophyta</taxon>
        <taxon>Tracheophyta</taxon>
        <taxon>Spermatophyta</taxon>
        <taxon>Magnoliopsida</taxon>
        <taxon>eudicotyledons</taxon>
        <taxon>Gunneridae</taxon>
        <taxon>Pentapetalae</taxon>
        <taxon>rosids</taxon>
        <taxon>malvids</taxon>
        <taxon>Malvales</taxon>
        <taxon>Malvaceae</taxon>
        <taxon>Malvoideae</taxon>
        <taxon>Gossypium</taxon>
    </lineage>
</organism>
<evidence type="ECO:0008006" key="7">
    <source>
        <dbReference type="Google" id="ProtNLM"/>
    </source>
</evidence>
<evidence type="ECO:0000259" key="2">
    <source>
        <dbReference type="Pfam" id="PF12313"/>
    </source>
</evidence>
<accession>A0A7J9LCV9</accession>
<dbReference type="GO" id="GO:2000031">
    <property type="term" value="P:regulation of salicylic acid mediated signaling pathway"/>
    <property type="evidence" value="ECO:0007669"/>
    <property type="project" value="InterPro"/>
</dbReference>
<evidence type="ECO:0000313" key="5">
    <source>
        <dbReference type="EMBL" id="MBA0856585.1"/>
    </source>
</evidence>
<dbReference type="Proteomes" id="UP000593576">
    <property type="component" value="Unassembled WGS sequence"/>
</dbReference>
<keyword evidence="6" id="KW-1185">Reference proteome</keyword>
<feature type="domain" description="Zinc knuckle CX2CX4HX4C" evidence="4">
    <location>
        <begin position="203"/>
        <end position="240"/>
    </location>
</feature>
<reference evidence="5 6" key="1">
    <citation type="journal article" date="2019" name="Genome Biol. Evol.">
        <title>Insights into the evolution of the New World diploid cottons (Gossypium, subgenus Houzingenia) based on genome sequencing.</title>
        <authorList>
            <person name="Grover C.E."/>
            <person name="Arick M.A. 2nd"/>
            <person name="Thrash A."/>
            <person name="Conover J.L."/>
            <person name="Sanders W.S."/>
            <person name="Peterson D.G."/>
            <person name="Frelichowski J.E."/>
            <person name="Scheffler J.A."/>
            <person name="Scheffler B.E."/>
            <person name="Wendel J.F."/>
        </authorList>
    </citation>
    <scope>NUCLEOTIDE SEQUENCE [LARGE SCALE GENOMIC DNA]</scope>
    <source>
        <strain evidence="5">1</strain>
        <tissue evidence="5">Leaf</tissue>
    </source>
</reference>
<dbReference type="AlphaFoldDB" id="A0A7J9LCV9"/>
<evidence type="ECO:0000313" key="6">
    <source>
        <dbReference type="Proteomes" id="UP000593576"/>
    </source>
</evidence>
<dbReference type="PANTHER" id="PTHR46475:SF7">
    <property type="entry name" value="REGULATORY PROTEIN, PUTATIVE-RELATED"/>
    <property type="match status" value="1"/>
</dbReference>
<dbReference type="OrthoDB" id="976473at2759"/>
<comment type="caution">
    <text evidence="5">The sequence shown here is derived from an EMBL/GenBank/DDBJ whole genome shotgun (WGS) entry which is preliminary data.</text>
</comment>
<feature type="domain" description="NPR1/NIM1-like C-terminal" evidence="2">
    <location>
        <begin position="2"/>
        <end position="79"/>
    </location>
</feature>
<dbReference type="InterPro" id="IPR021094">
    <property type="entry name" value="NPR1/NIM1-like_C"/>
</dbReference>
<dbReference type="GO" id="GO:0005634">
    <property type="term" value="C:nucleus"/>
    <property type="evidence" value="ECO:0007669"/>
    <property type="project" value="TreeGrafter"/>
</dbReference>
<dbReference type="InterPro" id="IPR025836">
    <property type="entry name" value="Zn_knuckle_CX2CX4HX4C"/>
</dbReference>
<dbReference type="PANTHER" id="PTHR46475">
    <property type="entry name" value="REGULATORY PROTEIN NPR3"/>
    <property type="match status" value="1"/>
</dbReference>
<feature type="region of interest" description="Disordered" evidence="1">
    <location>
        <begin position="62"/>
        <end position="92"/>
    </location>
</feature>
<dbReference type="GO" id="GO:2000022">
    <property type="term" value="P:regulation of jasmonic acid mediated signaling pathway"/>
    <property type="evidence" value="ECO:0007669"/>
    <property type="project" value="InterPro"/>
</dbReference>
<dbReference type="Pfam" id="PF14111">
    <property type="entry name" value="DUF4283"/>
    <property type="match status" value="1"/>
</dbReference>
<feature type="domain" description="DUF4283" evidence="3">
    <location>
        <begin position="112"/>
        <end position="195"/>
    </location>
</feature>
<dbReference type="EMBL" id="JABFAF010000006">
    <property type="protein sequence ID" value="MBA0856585.1"/>
    <property type="molecule type" value="Genomic_DNA"/>
</dbReference>
<protein>
    <recommendedName>
        <fullName evidence="7">DUF4283 domain-containing protein</fullName>
    </recommendedName>
</protein>
<dbReference type="GO" id="GO:0042742">
    <property type="term" value="P:defense response to bacterium"/>
    <property type="evidence" value="ECO:0007669"/>
    <property type="project" value="TreeGrafter"/>
</dbReference>
<evidence type="ECO:0000259" key="4">
    <source>
        <dbReference type="Pfam" id="PF14392"/>
    </source>
</evidence>
<feature type="compositionally biased region" description="Low complexity" evidence="1">
    <location>
        <begin position="74"/>
        <end position="90"/>
    </location>
</feature>
<dbReference type="GO" id="GO:0009862">
    <property type="term" value="P:systemic acquired resistance, salicylic acid mediated signaling pathway"/>
    <property type="evidence" value="ECO:0007669"/>
    <property type="project" value="InterPro"/>
</dbReference>